<dbReference type="OrthoDB" id="7595944at2"/>
<keyword evidence="2" id="KW-1185">Reference proteome</keyword>
<protein>
    <submittedName>
        <fullName evidence="1">Uncharacterized protein</fullName>
    </submittedName>
</protein>
<gene>
    <name evidence="1" type="ORF">Enr13x_26400</name>
</gene>
<dbReference type="Proteomes" id="UP000319004">
    <property type="component" value="Chromosome"/>
</dbReference>
<accession>A0A518HPL6</accession>
<reference evidence="1 2" key="1">
    <citation type="submission" date="2019-03" db="EMBL/GenBank/DDBJ databases">
        <title>Deep-cultivation of Planctomycetes and their phenomic and genomic characterization uncovers novel biology.</title>
        <authorList>
            <person name="Wiegand S."/>
            <person name="Jogler M."/>
            <person name="Boedeker C."/>
            <person name="Pinto D."/>
            <person name="Vollmers J."/>
            <person name="Rivas-Marin E."/>
            <person name="Kohn T."/>
            <person name="Peeters S.H."/>
            <person name="Heuer A."/>
            <person name="Rast P."/>
            <person name="Oberbeckmann S."/>
            <person name="Bunk B."/>
            <person name="Jeske O."/>
            <person name="Meyerdierks A."/>
            <person name="Storesund J.E."/>
            <person name="Kallscheuer N."/>
            <person name="Luecker S."/>
            <person name="Lage O.M."/>
            <person name="Pohl T."/>
            <person name="Merkel B.J."/>
            <person name="Hornburger P."/>
            <person name="Mueller R.-W."/>
            <person name="Bruemmer F."/>
            <person name="Labrenz M."/>
            <person name="Spormann A.M."/>
            <person name="Op den Camp H."/>
            <person name="Overmann J."/>
            <person name="Amann R."/>
            <person name="Jetten M.S.M."/>
            <person name="Mascher T."/>
            <person name="Medema M.H."/>
            <person name="Devos D.P."/>
            <person name="Kaster A.-K."/>
            <person name="Ovreas L."/>
            <person name="Rohde M."/>
            <person name="Galperin M.Y."/>
            <person name="Jogler C."/>
        </authorList>
    </citation>
    <scope>NUCLEOTIDE SEQUENCE [LARGE SCALE GENOMIC DNA]</scope>
    <source>
        <strain evidence="1 2">Enr13</strain>
    </source>
</reference>
<proteinExistence type="predicted"/>
<sequence>MSGKLSGREDKTSLGVVRPTKVIDLEIRPAEEEWKPKWQALFSQMLLFGPPQKPLLKLPFSFHYVFACKDSEKPHTAMCEDWELGVLFLSEGSSWILVANRSAAAGHK</sequence>
<dbReference type="AlphaFoldDB" id="A0A518HPL6"/>
<dbReference type="EMBL" id="CP037423">
    <property type="protein sequence ID" value="QDV42790.1"/>
    <property type="molecule type" value="Genomic_DNA"/>
</dbReference>
<dbReference type="KEGG" id="snep:Enr13x_26400"/>
<organism evidence="1 2">
    <name type="scientific">Stieleria neptunia</name>
    <dbReference type="NCBI Taxonomy" id="2527979"/>
    <lineage>
        <taxon>Bacteria</taxon>
        <taxon>Pseudomonadati</taxon>
        <taxon>Planctomycetota</taxon>
        <taxon>Planctomycetia</taxon>
        <taxon>Pirellulales</taxon>
        <taxon>Pirellulaceae</taxon>
        <taxon>Stieleria</taxon>
    </lineage>
</organism>
<dbReference type="RefSeq" id="WP_145386459.1">
    <property type="nucleotide sequence ID" value="NZ_CP037423.1"/>
</dbReference>
<evidence type="ECO:0000313" key="1">
    <source>
        <dbReference type="EMBL" id="QDV42790.1"/>
    </source>
</evidence>
<name>A0A518HPL6_9BACT</name>
<evidence type="ECO:0000313" key="2">
    <source>
        <dbReference type="Proteomes" id="UP000319004"/>
    </source>
</evidence>